<reference evidence="1 2" key="1">
    <citation type="journal article" date="2021" name="Hortic Res">
        <title>High-quality reference genome and annotation aids understanding of berry development for evergreen blueberry (Vaccinium darrowii).</title>
        <authorList>
            <person name="Yu J."/>
            <person name="Hulse-Kemp A.M."/>
            <person name="Babiker E."/>
            <person name="Staton M."/>
        </authorList>
    </citation>
    <scope>NUCLEOTIDE SEQUENCE [LARGE SCALE GENOMIC DNA]</scope>
    <source>
        <strain evidence="2">cv. NJ 8807/NJ 8810</strain>
        <tissue evidence="1">Young leaf</tissue>
    </source>
</reference>
<dbReference type="Proteomes" id="UP000828048">
    <property type="component" value="Chromosome 4"/>
</dbReference>
<dbReference type="EMBL" id="CM037154">
    <property type="protein sequence ID" value="KAH7861232.1"/>
    <property type="molecule type" value="Genomic_DNA"/>
</dbReference>
<evidence type="ECO:0000313" key="2">
    <source>
        <dbReference type="Proteomes" id="UP000828048"/>
    </source>
</evidence>
<keyword evidence="2" id="KW-1185">Reference proteome</keyword>
<proteinExistence type="predicted"/>
<sequence>MAGVVPKVAVLGSGISGAVCASTLARNGLSVTIFDSARGPGGRMSQRREITEDGRELLFDHGAPYFTASDTDVLGLIRDWEARGLVAEWKENFRSFDVVSKQFGNIEKEGPIKKYVGVPGMNSICKALCNEPGVHGNFGVGVGRLEWLDDENSWSLTGSDGQYLGHFKGVVASDKNIVSPRFTSVTGRPPPLDLSLVPELATKVKEIPVNSCFALMLAFEEPLSLIPVKGFSFNNSEVLSWAFCNSSKPGRSTNSEQWVLHSTDEYAKGVIAQMGLQKPSNAALAKVADELLQELQGTGLNISHPLFMKAHRWGSAFPAASIAREEKCLWDGKKRLAICGDFCVNPNVEGAILSGMAAASKFIEISSFL</sequence>
<comment type="caution">
    <text evidence="1">The sequence shown here is derived from an EMBL/GenBank/DDBJ whole genome shotgun (WGS) entry which is preliminary data.</text>
</comment>
<evidence type="ECO:0000313" key="1">
    <source>
        <dbReference type="EMBL" id="KAH7861232.1"/>
    </source>
</evidence>
<protein>
    <submittedName>
        <fullName evidence="1">Uncharacterized protein</fullName>
    </submittedName>
</protein>
<accession>A0ACB7Z6R9</accession>
<organism evidence="1 2">
    <name type="scientific">Vaccinium darrowii</name>
    <dbReference type="NCBI Taxonomy" id="229202"/>
    <lineage>
        <taxon>Eukaryota</taxon>
        <taxon>Viridiplantae</taxon>
        <taxon>Streptophyta</taxon>
        <taxon>Embryophyta</taxon>
        <taxon>Tracheophyta</taxon>
        <taxon>Spermatophyta</taxon>
        <taxon>Magnoliopsida</taxon>
        <taxon>eudicotyledons</taxon>
        <taxon>Gunneridae</taxon>
        <taxon>Pentapetalae</taxon>
        <taxon>asterids</taxon>
        <taxon>Ericales</taxon>
        <taxon>Ericaceae</taxon>
        <taxon>Vaccinioideae</taxon>
        <taxon>Vaccinieae</taxon>
        <taxon>Vaccinium</taxon>
    </lineage>
</organism>
<name>A0ACB7Z6R9_9ERIC</name>
<gene>
    <name evidence="1" type="ORF">Vadar_023424</name>
</gene>